<organism evidence="1 2">
    <name type="scientific">Rhizopus delemar</name>
    <dbReference type="NCBI Taxonomy" id="936053"/>
    <lineage>
        <taxon>Eukaryota</taxon>
        <taxon>Fungi</taxon>
        <taxon>Fungi incertae sedis</taxon>
        <taxon>Mucoromycota</taxon>
        <taxon>Mucoromycotina</taxon>
        <taxon>Mucoromycetes</taxon>
        <taxon>Mucorales</taxon>
        <taxon>Mucorineae</taxon>
        <taxon>Rhizopodaceae</taxon>
        <taxon>Rhizopus</taxon>
    </lineage>
</organism>
<dbReference type="EMBL" id="JAANIU010002160">
    <property type="protein sequence ID" value="KAG1565343.1"/>
    <property type="molecule type" value="Genomic_DNA"/>
</dbReference>
<dbReference type="Proteomes" id="UP000740926">
    <property type="component" value="Unassembled WGS sequence"/>
</dbReference>
<protein>
    <submittedName>
        <fullName evidence="1">Uncharacterized protein</fullName>
    </submittedName>
</protein>
<accession>A0A9P6YVF7</accession>
<dbReference type="AlphaFoldDB" id="A0A9P6YVF7"/>
<gene>
    <name evidence="1" type="ORF">G6F50_010159</name>
</gene>
<name>A0A9P6YVF7_9FUNG</name>
<reference evidence="1 2" key="1">
    <citation type="journal article" date="2020" name="Microb. Genom.">
        <title>Genetic diversity of clinical and environmental Mucorales isolates obtained from an investigation of mucormycosis cases among solid organ transplant recipients.</title>
        <authorList>
            <person name="Nguyen M.H."/>
            <person name="Kaul D."/>
            <person name="Muto C."/>
            <person name="Cheng S.J."/>
            <person name="Richter R.A."/>
            <person name="Bruno V.M."/>
            <person name="Liu G."/>
            <person name="Beyhan S."/>
            <person name="Sundermann A.J."/>
            <person name="Mounaud S."/>
            <person name="Pasculle A.W."/>
            <person name="Nierman W.C."/>
            <person name="Driscoll E."/>
            <person name="Cumbie R."/>
            <person name="Clancy C.J."/>
            <person name="Dupont C.L."/>
        </authorList>
    </citation>
    <scope>NUCLEOTIDE SEQUENCE [LARGE SCALE GENOMIC DNA]</scope>
    <source>
        <strain evidence="1 2">GL24</strain>
    </source>
</reference>
<evidence type="ECO:0000313" key="2">
    <source>
        <dbReference type="Proteomes" id="UP000740926"/>
    </source>
</evidence>
<proteinExistence type="predicted"/>
<comment type="caution">
    <text evidence="1">The sequence shown here is derived from an EMBL/GenBank/DDBJ whole genome shotgun (WGS) entry which is preliminary data.</text>
</comment>
<evidence type="ECO:0000313" key="1">
    <source>
        <dbReference type="EMBL" id="KAG1565343.1"/>
    </source>
</evidence>
<sequence>MEQSLADVQGLPQFTDDRTDHLLELISIDEIIHETARVENKISSSEEDGFGYAFLSQLFQYPPLQDLSLEAYDQALSSHTFPASWQGLRSMFCGVIKTTLHFSWIMRKHTTEYILLIYEMPY</sequence>
<keyword evidence="2" id="KW-1185">Reference proteome</keyword>